<comment type="cofactor">
    <cofactor evidence="1">
        <name>Mg(2+)</name>
        <dbReference type="ChEBI" id="CHEBI:18420"/>
    </cofactor>
</comment>
<dbReference type="GO" id="GO:0005829">
    <property type="term" value="C:cytosol"/>
    <property type="evidence" value="ECO:0007669"/>
    <property type="project" value="UniProtKB-SubCell"/>
</dbReference>
<comment type="catalytic activity">
    <reaction evidence="1">
        <text>dCTP + H2O = dCMP + diphosphate + H(+)</text>
        <dbReference type="Rhea" id="RHEA:22636"/>
        <dbReference type="ChEBI" id="CHEBI:15377"/>
        <dbReference type="ChEBI" id="CHEBI:15378"/>
        <dbReference type="ChEBI" id="CHEBI:33019"/>
        <dbReference type="ChEBI" id="CHEBI:57566"/>
        <dbReference type="ChEBI" id="CHEBI:61481"/>
        <dbReference type="EC" id="3.6.1.12"/>
    </reaction>
</comment>
<organism evidence="4 5">
    <name type="scientific">Crassostrea virginica</name>
    <name type="common">Eastern oyster</name>
    <dbReference type="NCBI Taxonomy" id="6565"/>
    <lineage>
        <taxon>Eukaryota</taxon>
        <taxon>Metazoa</taxon>
        <taxon>Spiralia</taxon>
        <taxon>Lophotrochozoa</taxon>
        <taxon>Mollusca</taxon>
        <taxon>Bivalvia</taxon>
        <taxon>Autobranchia</taxon>
        <taxon>Pteriomorphia</taxon>
        <taxon>Ostreida</taxon>
        <taxon>Ostreoidea</taxon>
        <taxon>Ostreidae</taxon>
        <taxon>Crassostrea</taxon>
    </lineage>
</organism>
<comment type="function">
    <text evidence="1">Hydrolyzes deoxynucleoside triphosphates (dNTPs) to the corresponding nucleoside monophosphates. Has a strong preference for dCTP and its analogs including 5-iodo-dCTP and 5-methyl-dCTP for which it may even have a higher efficiency. May protect DNA or RNA against the incorporation of these genotoxic nucleotide analogs through their catabolism.</text>
</comment>
<dbReference type="Proteomes" id="UP000694844">
    <property type="component" value="Chromosome 5"/>
</dbReference>
<dbReference type="SUPFAM" id="SSF101386">
    <property type="entry name" value="all-alpha NTP pyrophosphatases"/>
    <property type="match status" value="1"/>
</dbReference>
<comment type="subunit">
    <text evidence="1">Homotetramer.</text>
</comment>
<dbReference type="InterPro" id="IPR025984">
    <property type="entry name" value="DCTPP"/>
</dbReference>
<dbReference type="OrthoDB" id="411123at2759"/>
<dbReference type="Gene3D" id="1.10.287.1080">
    <property type="entry name" value="MazG-like"/>
    <property type="match status" value="1"/>
</dbReference>
<evidence type="ECO:0000256" key="1">
    <source>
        <dbReference type="PIRNR" id="PIRNR029826"/>
    </source>
</evidence>
<reference evidence="5" key="1">
    <citation type="submission" date="2025-08" db="UniProtKB">
        <authorList>
            <consortium name="RefSeq"/>
        </authorList>
    </citation>
    <scope>IDENTIFICATION</scope>
    <source>
        <tissue evidence="5">Whole sample</tissue>
    </source>
</reference>
<feature type="region of interest" description="Disordered" evidence="2">
    <location>
        <begin position="113"/>
        <end position="137"/>
    </location>
</feature>
<dbReference type="GO" id="GO:0000287">
    <property type="term" value="F:magnesium ion binding"/>
    <property type="evidence" value="ECO:0007669"/>
    <property type="project" value="UniProtKB-UniRule"/>
</dbReference>
<dbReference type="EC" id="3.6.1.12" evidence="1"/>
<evidence type="ECO:0000313" key="5">
    <source>
        <dbReference type="RefSeq" id="XP_022341316.1"/>
    </source>
</evidence>
<comment type="subcellular location">
    <subcellularLocation>
        <location evidence="1">Cytoplasm</location>
        <location evidence="1">Cytosol</location>
    </subcellularLocation>
</comment>
<dbReference type="InterPro" id="IPR004518">
    <property type="entry name" value="MazG-like_dom"/>
</dbReference>
<sequence>MNEDEQHEKDFKFSETPTLEQIREMQSVFCKERNWDQFHSPRNMLLALIGEVGELAEIFQWKGSINVGLPDFSEKEREHVSEELSDVLINLVRLADRCRLDLPSVVLRNIQHSPQRDSAPATTKTSKLFKPRPCNKE</sequence>
<dbReference type="RefSeq" id="XP_022341316.1">
    <property type="nucleotide sequence ID" value="XM_022485608.1"/>
</dbReference>
<proteinExistence type="predicted"/>
<gene>
    <name evidence="5" type="primary">LOC111135490</name>
</gene>
<dbReference type="Pfam" id="PF03819">
    <property type="entry name" value="MazG"/>
    <property type="match status" value="1"/>
</dbReference>
<keyword evidence="1" id="KW-0479">Metal-binding</keyword>
<feature type="domain" description="NTP pyrophosphohydrolase MazG-like" evidence="3">
    <location>
        <begin position="40"/>
        <end position="117"/>
    </location>
</feature>
<dbReference type="GO" id="GO:0006253">
    <property type="term" value="P:dCTP catabolic process"/>
    <property type="evidence" value="ECO:0007669"/>
    <property type="project" value="UniProtKB-UniRule"/>
</dbReference>
<dbReference type="PANTHER" id="PTHR46523">
    <property type="entry name" value="DCTP PYROPHOSPHATASE 1"/>
    <property type="match status" value="1"/>
</dbReference>
<evidence type="ECO:0000313" key="4">
    <source>
        <dbReference type="Proteomes" id="UP000694844"/>
    </source>
</evidence>
<dbReference type="GeneID" id="111135490"/>
<keyword evidence="4" id="KW-1185">Reference proteome</keyword>
<dbReference type="AlphaFoldDB" id="A0A8B8EN14"/>
<dbReference type="PANTHER" id="PTHR46523:SF1">
    <property type="entry name" value="DCTP PYROPHOSPHATASE 1"/>
    <property type="match status" value="1"/>
</dbReference>
<dbReference type="KEGG" id="cvn:111135490"/>
<evidence type="ECO:0000259" key="3">
    <source>
        <dbReference type="Pfam" id="PF03819"/>
    </source>
</evidence>
<dbReference type="InterPro" id="IPR052555">
    <property type="entry name" value="dCTP_Pyrophosphatase"/>
</dbReference>
<dbReference type="CDD" id="cd11537">
    <property type="entry name" value="NTP-PPase_RS21-C6_like"/>
    <property type="match status" value="1"/>
</dbReference>
<dbReference type="GO" id="GO:0042262">
    <property type="term" value="P:DNA protection"/>
    <property type="evidence" value="ECO:0007669"/>
    <property type="project" value="UniProtKB-UniRule"/>
</dbReference>
<dbReference type="GO" id="GO:0047840">
    <property type="term" value="F:dCTP diphosphatase activity"/>
    <property type="evidence" value="ECO:0007669"/>
    <property type="project" value="UniProtKB-UniRule"/>
</dbReference>
<keyword evidence="1" id="KW-0460">Magnesium</keyword>
<protein>
    <recommendedName>
        <fullName evidence="1">dCTP pyrophosphatase 1</fullName>
        <ecNumber evidence="1">3.6.1.12</ecNumber>
    </recommendedName>
</protein>
<evidence type="ECO:0000256" key="2">
    <source>
        <dbReference type="SAM" id="MobiDB-lite"/>
    </source>
</evidence>
<name>A0A8B8EN14_CRAVI</name>
<keyword evidence="1" id="KW-0963">Cytoplasm</keyword>
<accession>A0A8B8EN14</accession>
<keyword evidence="1" id="KW-0378">Hydrolase</keyword>